<evidence type="ECO:0000313" key="2">
    <source>
        <dbReference type="EMBL" id="SQC38226.1"/>
    </source>
</evidence>
<dbReference type="AlphaFoldDB" id="A0A2X3ELB0"/>
<keyword evidence="1" id="KW-1133">Transmembrane helix</keyword>
<organism evidence="2 3">
    <name type="scientific">Klebsiella pneumoniae</name>
    <dbReference type="NCBI Taxonomy" id="573"/>
    <lineage>
        <taxon>Bacteria</taxon>
        <taxon>Pseudomonadati</taxon>
        <taxon>Pseudomonadota</taxon>
        <taxon>Gammaproteobacteria</taxon>
        <taxon>Enterobacterales</taxon>
        <taxon>Enterobacteriaceae</taxon>
        <taxon>Klebsiella/Raoultella group</taxon>
        <taxon>Klebsiella</taxon>
        <taxon>Klebsiella pneumoniae complex</taxon>
    </lineage>
</organism>
<feature type="transmembrane region" description="Helical" evidence="1">
    <location>
        <begin position="21"/>
        <end position="41"/>
    </location>
</feature>
<feature type="transmembrane region" description="Helical" evidence="1">
    <location>
        <begin position="72"/>
        <end position="90"/>
    </location>
</feature>
<dbReference type="Pfam" id="PF04632">
    <property type="entry name" value="FUSC"/>
    <property type="match status" value="1"/>
</dbReference>
<sequence>MNLQTLSWRALPWVKATRPQWRYALRNGIAMCLALSIAYALDLDEPYWAMTSAAVVSFPTVGGVISKSFGRIAGSLLGACAALLLAGHTLNDPWLFLFSISGWLALCTWACALFTNNVALRLSAGGLYLRHHRLSGD</sequence>
<protein>
    <submittedName>
        <fullName evidence="2">Fusaric acid resistance domain protein</fullName>
    </submittedName>
</protein>
<dbReference type="GO" id="GO:0005886">
    <property type="term" value="C:plasma membrane"/>
    <property type="evidence" value="ECO:0007669"/>
    <property type="project" value="InterPro"/>
</dbReference>
<feature type="transmembrane region" description="Helical" evidence="1">
    <location>
        <begin position="96"/>
        <end position="120"/>
    </location>
</feature>
<dbReference type="EMBL" id="UAWQ01000004">
    <property type="protein sequence ID" value="SQC38226.1"/>
    <property type="molecule type" value="Genomic_DNA"/>
</dbReference>
<evidence type="ECO:0000256" key="1">
    <source>
        <dbReference type="SAM" id="Phobius"/>
    </source>
</evidence>
<evidence type="ECO:0000313" key="3">
    <source>
        <dbReference type="Proteomes" id="UP000251721"/>
    </source>
</evidence>
<reference evidence="2 3" key="1">
    <citation type="submission" date="2018-06" db="EMBL/GenBank/DDBJ databases">
        <authorList>
            <consortium name="Pathogen Informatics"/>
            <person name="Doyle S."/>
        </authorList>
    </citation>
    <scope>NUCLEOTIDE SEQUENCE [LARGE SCALE GENOMIC DNA]</scope>
    <source>
        <strain evidence="2 3">NCTC13465</strain>
    </source>
</reference>
<keyword evidence="1" id="KW-0472">Membrane</keyword>
<proteinExistence type="predicted"/>
<keyword evidence="1" id="KW-0812">Transmembrane</keyword>
<accession>A0A2X3ELB0</accession>
<dbReference type="InterPro" id="IPR006726">
    <property type="entry name" value="PHBA_efflux_AaeB/fusaric-R"/>
</dbReference>
<dbReference type="Proteomes" id="UP000251721">
    <property type="component" value="Unassembled WGS sequence"/>
</dbReference>
<dbReference type="GO" id="GO:0022857">
    <property type="term" value="F:transmembrane transporter activity"/>
    <property type="evidence" value="ECO:0007669"/>
    <property type="project" value="InterPro"/>
</dbReference>
<gene>
    <name evidence="2" type="primary">aaeB_1</name>
    <name evidence="2" type="ORF">NCTC13465_00544</name>
</gene>
<feature type="transmembrane region" description="Helical" evidence="1">
    <location>
        <begin position="47"/>
        <end position="65"/>
    </location>
</feature>
<name>A0A2X3ELB0_KLEPN</name>